<keyword evidence="2" id="KW-0677">Repeat</keyword>
<keyword evidence="3" id="KW-1133">Transmembrane helix</keyword>
<proteinExistence type="predicted"/>
<dbReference type="Gene3D" id="2.120.10.80">
    <property type="entry name" value="Kelch-type beta propeller"/>
    <property type="match status" value="2"/>
</dbReference>
<accession>A0ABP0L6V2</accession>
<evidence type="ECO:0000256" key="4">
    <source>
        <dbReference type="SAM" id="SignalP"/>
    </source>
</evidence>
<feature type="signal peptide" evidence="4">
    <location>
        <begin position="1"/>
        <end position="17"/>
    </location>
</feature>
<keyword evidence="1" id="KW-0880">Kelch repeat</keyword>
<evidence type="ECO:0000256" key="3">
    <source>
        <dbReference type="SAM" id="Phobius"/>
    </source>
</evidence>
<dbReference type="Pfam" id="PF24681">
    <property type="entry name" value="Kelch_KLHDC2_KLHL20_DRC7"/>
    <property type="match status" value="2"/>
</dbReference>
<dbReference type="PANTHER" id="PTHR46093">
    <property type="entry name" value="ACYL-COA-BINDING DOMAIN-CONTAINING PROTEIN 5"/>
    <property type="match status" value="1"/>
</dbReference>
<reference evidence="5 6" key="1">
    <citation type="submission" date="2024-02" db="EMBL/GenBank/DDBJ databases">
        <authorList>
            <person name="Chen Y."/>
            <person name="Shah S."/>
            <person name="Dougan E. K."/>
            <person name="Thang M."/>
            <person name="Chan C."/>
        </authorList>
    </citation>
    <scope>NUCLEOTIDE SEQUENCE [LARGE SCALE GENOMIC DNA]</scope>
</reference>
<dbReference type="PANTHER" id="PTHR46093:SF18">
    <property type="entry name" value="FIBRONECTIN TYPE-III DOMAIN-CONTAINING PROTEIN"/>
    <property type="match status" value="1"/>
</dbReference>
<sequence length="481" mass="53843">MAFRAVAFAWFLGAAEAHDAAEDSRGPPCRKSPLLAALNLTSHHQMLIAYSGKGWEWTKRRHGKGGKGGKLRKKVTMLSDMWRFHLETKTWFPIDYGEEGPEGRWKEGATPVYNNSQLVLMGGCTKTSVKFSRDDLWVFSPEKGRWRRVPTENTPVRRRGHVLVANHTHLIMFGGKSTKQDAQESYDELEDEGLGEKVQPGEKCLIDLWAIPKEPVLADTSEVARWTEGAPFPATCRWGATGSYVRDHDGKKYLAFFGGRHLGAFQAEHTDRSAYVYYNDLWLYDFVKDRWGEAPTIGRRPPARDHHGAATLEDQIFIYGGRCSEKREKTSVLADVWSYSLTTLRWTLHEPVVGGWGPSRSPLAVEGSAPAARFMPGVSDVIYKGRPHLAIFAGETLPGSTKRTTLNDVWVFDPKEAEWSELFASTCSEEPGLEAGELAGPNVQALLCLATGFGFVFTLFMLMRTFGRRAQAKEMQAPLLE</sequence>
<keyword evidence="3" id="KW-0472">Membrane</keyword>
<organism evidence="5 6">
    <name type="scientific">Durusdinium trenchii</name>
    <dbReference type="NCBI Taxonomy" id="1381693"/>
    <lineage>
        <taxon>Eukaryota</taxon>
        <taxon>Sar</taxon>
        <taxon>Alveolata</taxon>
        <taxon>Dinophyceae</taxon>
        <taxon>Suessiales</taxon>
        <taxon>Symbiodiniaceae</taxon>
        <taxon>Durusdinium</taxon>
    </lineage>
</organism>
<dbReference type="Proteomes" id="UP001642484">
    <property type="component" value="Unassembled WGS sequence"/>
</dbReference>
<evidence type="ECO:0000256" key="2">
    <source>
        <dbReference type="ARBA" id="ARBA00022737"/>
    </source>
</evidence>
<gene>
    <name evidence="5" type="ORF">CCMP2556_LOCUS19694</name>
</gene>
<dbReference type="EMBL" id="CAXAMN010011303">
    <property type="protein sequence ID" value="CAK9034904.1"/>
    <property type="molecule type" value="Genomic_DNA"/>
</dbReference>
<keyword evidence="3" id="KW-0812">Transmembrane</keyword>
<evidence type="ECO:0000256" key="1">
    <source>
        <dbReference type="ARBA" id="ARBA00022441"/>
    </source>
</evidence>
<keyword evidence="4" id="KW-0732">Signal</keyword>
<comment type="caution">
    <text evidence="5">The sequence shown here is derived from an EMBL/GenBank/DDBJ whole genome shotgun (WGS) entry which is preliminary data.</text>
</comment>
<feature type="transmembrane region" description="Helical" evidence="3">
    <location>
        <begin position="443"/>
        <end position="463"/>
    </location>
</feature>
<dbReference type="SUPFAM" id="SSF117281">
    <property type="entry name" value="Kelch motif"/>
    <property type="match status" value="2"/>
</dbReference>
<keyword evidence="6" id="KW-1185">Reference proteome</keyword>
<evidence type="ECO:0000313" key="6">
    <source>
        <dbReference type="Proteomes" id="UP001642484"/>
    </source>
</evidence>
<feature type="chain" id="PRO_5047323083" evidence="4">
    <location>
        <begin position="18"/>
        <end position="481"/>
    </location>
</feature>
<evidence type="ECO:0000313" key="5">
    <source>
        <dbReference type="EMBL" id="CAK9034904.1"/>
    </source>
</evidence>
<dbReference type="InterPro" id="IPR015915">
    <property type="entry name" value="Kelch-typ_b-propeller"/>
</dbReference>
<name>A0ABP0L6V2_9DINO</name>
<protein>
    <submittedName>
        <fullName evidence="5">Uncharacterized protein</fullName>
    </submittedName>
</protein>